<dbReference type="Proteomes" id="UP000308199">
    <property type="component" value="Unassembled WGS sequence"/>
</dbReference>
<accession>A0A4S4KXE0</accession>
<sequence>MSMIDSEAHLNSLSPTHQISHSHRKSPPRVMTVTGFLFEPDQTHPQTINVHVDQLQQTLKLDSNAIFQGKTKSSVLTSGKGDKAHQLLQLFYSPDAMRLQKEDHLNKAMQKLAYGDCVNVAKKAKRRLCGPFLVLKFSTADPDSYSSMNEEDLRTLSDSILFFLETI</sequence>
<feature type="compositionally biased region" description="Polar residues" evidence="1">
    <location>
        <begin position="9"/>
        <end position="19"/>
    </location>
</feature>
<comment type="caution">
    <text evidence="2">The sequence shown here is derived from an EMBL/GenBank/DDBJ whole genome shotgun (WGS) entry which is preliminary data.</text>
</comment>
<dbReference type="AlphaFoldDB" id="A0A4S4KXE0"/>
<dbReference type="EMBL" id="SGPK01000506">
    <property type="protein sequence ID" value="THH03071.1"/>
    <property type="molecule type" value="Genomic_DNA"/>
</dbReference>
<name>A0A4S4KXE0_9AGAM</name>
<reference evidence="2 3" key="1">
    <citation type="submission" date="2019-02" db="EMBL/GenBank/DDBJ databases">
        <title>Genome sequencing of the rare red list fungi Phellinidium pouzarii.</title>
        <authorList>
            <person name="Buettner E."/>
            <person name="Kellner H."/>
        </authorList>
    </citation>
    <scope>NUCLEOTIDE SEQUENCE [LARGE SCALE GENOMIC DNA]</scope>
    <source>
        <strain evidence="2 3">DSM 108285</strain>
    </source>
</reference>
<organism evidence="2 3">
    <name type="scientific">Phellinidium pouzarii</name>
    <dbReference type="NCBI Taxonomy" id="167371"/>
    <lineage>
        <taxon>Eukaryota</taxon>
        <taxon>Fungi</taxon>
        <taxon>Dikarya</taxon>
        <taxon>Basidiomycota</taxon>
        <taxon>Agaricomycotina</taxon>
        <taxon>Agaricomycetes</taxon>
        <taxon>Hymenochaetales</taxon>
        <taxon>Hymenochaetaceae</taxon>
        <taxon>Phellinidium</taxon>
    </lineage>
</organism>
<keyword evidence="3" id="KW-1185">Reference proteome</keyword>
<proteinExistence type="predicted"/>
<feature type="region of interest" description="Disordered" evidence="1">
    <location>
        <begin position="1"/>
        <end position="27"/>
    </location>
</feature>
<protein>
    <submittedName>
        <fullName evidence="2">Uncharacterized protein</fullName>
    </submittedName>
</protein>
<evidence type="ECO:0000313" key="3">
    <source>
        <dbReference type="Proteomes" id="UP000308199"/>
    </source>
</evidence>
<evidence type="ECO:0000256" key="1">
    <source>
        <dbReference type="SAM" id="MobiDB-lite"/>
    </source>
</evidence>
<evidence type="ECO:0000313" key="2">
    <source>
        <dbReference type="EMBL" id="THH03071.1"/>
    </source>
</evidence>
<gene>
    <name evidence="2" type="ORF">EW145_g6554</name>
</gene>